<dbReference type="PANTHER" id="PTHR30469">
    <property type="entry name" value="MULTIDRUG RESISTANCE PROTEIN MDTA"/>
    <property type="match status" value="1"/>
</dbReference>
<dbReference type="Pfam" id="PF25967">
    <property type="entry name" value="RND-MFP_C"/>
    <property type="match status" value="1"/>
</dbReference>
<dbReference type="PANTHER" id="PTHR30469:SF15">
    <property type="entry name" value="HLYD FAMILY OF SECRETION PROTEINS"/>
    <property type="match status" value="1"/>
</dbReference>
<name>A0A6B3R0T0_9FLAO</name>
<feature type="domain" description="Multidrug resistance protein MdtA-like C-terminal permuted SH3" evidence="5">
    <location>
        <begin position="311"/>
        <end position="374"/>
    </location>
</feature>
<dbReference type="GO" id="GO:1990281">
    <property type="term" value="C:efflux pump complex"/>
    <property type="evidence" value="ECO:0007669"/>
    <property type="project" value="TreeGrafter"/>
</dbReference>
<dbReference type="RefSeq" id="WP_164003183.1">
    <property type="nucleotide sequence ID" value="NZ_JAAIKD010000001.1"/>
</dbReference>
<dbReference type="InterPro" id="IPR058627">
    <property type="entry name" value="MdtA-like_C"/>
</dbReference>
<evidence type="ECO:0000313" key="6">
    <source>
        <dbReference type="EMBL" id="NEV92587.1"/>
    </source>
</evidence>
<evidence type="ECO:0000259" key="4">
    <source>
        <dbReference type="Pfam" id="PF25954"/>
    </source>
</evidence>
<dbReference type="EMBL" id="JAAIKD010000001">
    <property type="protein sequence ID" value="NEV92587.1"/>
    <property type="molecule type" value="Genomic_DNA"/>
</dbReference>
<organism evidence="6 7">
    <name type="scientific">Psychroflexus aurantiacus</name>
    <dbReference type="NCBI Taxonomy" id="2709310"/>
    <lineage>
        <taxon>Bacteria</taxon>
        <taxon>Pseudomonadati</taxon>
        <taxon>Bacteroidota</taxon>
        <taxon>Flavobacteriia</taxon>
        <taxon>Flavobacteriales</taxon>
        <taxon>Flavobacteriaceae</taxon>
        <taxon>Psychroflexus</taxon>
    </lineage>
</organism>
<evidence type="ECO:0000259" key="5">
    <source>
        <dbReference type="Pfam" id="PF25967"/>
    </source>
</evidence>
<keyword evidence="2" id="KW-0175">Coiled coil</keyword>
<evidence type="ECO:0000256" key="1">
    <source>
        <dbReference type="ARBA" id="ARBA00009477"/>
    </source>
</evidence>
<feature type="domain" description="CusB-like beta-barrel" evidence="4">
    <location>
        <begin position="233"/>
        <end position="304"/>
    </location>
</feature>
<feature type="coiled-coil region" evidence="2">
    <location>
        <begin position="34"/>
        <end position="68"/>
    </location>
</feature>
<dbReference type="PROSITE" id="PS51257">
    <property type="entry name" value="PROKAR_LIPOPROTEIN"/>
    <property type="match status" value="1"/>
</dbReference>
<feature type="coiled-coil region" evidence="2">
    <location>
        <begin position="139"/>
        <end position="190"/>
    </location>
</feature>
<dbReference type="InterPro" id="IPR058792">
    <property type="entry name" value="Beta-barrel_RND_2"/>
</dbReference>
<accession>A0A6B3R0T0</accession>
<feature type="domain" description="CzcB-like alpha-helical hairpin" evidence="3">
    <location>
        <begin position="137"/>
        <end position="192"/>
    </location>
</feature>
<dbReference type="Gene3D" id="2.40.30.170">
    <property type="match status" value="1"/>
</dbReference>
<evidence type="ECO:0000256" key="2">
    <source>
        <dbReference type="SAM" id="Coils"/>
    </source>
</evidence>
<sequence>MKYLNYLPIFSLFFLMSCGPQEKSVEEVLENGTQAEIEQKRKALNTTLLELKNKIKTLDDKLSEFEKDYAYALVEARELQPRTFKHYIKILGEATTDENILIYPEFSGNLQDIYISEGQEVKKGQKLAKIDDGGVSNQLAELKARRDLAKTRFERQKRLWDQNIGSEIQFLEAETAYEQLNNSVKQVESQLKKSVIYAPFNGKIDEIITDQGQVVSPGQTPIFRILNLGKMYISANVPENYVGSIEVGSEAMVSFGAINKTFKSEVVQVSSNISQNNRNFRVKVAIPDSIEFVKPNLIATIEINNYKTSGAIVIPEDILRENAQGQAFTFALAMENDSLGVAQFRELKLGKRYEGEIEVLEGLKASDIIVTEGARTIKKGEKVKVLNFQKN</sequence>
<proteinExistence type="inferred from homology"/>
<keyword evidence="7" id="KW-1185">Reference proteome</keyword>
<comment type="caution">
    <text evidence="6">The sequence shown here is derived from an EMBL/GenBank/DDBJ whole genome shotgun (WGS) entry which is preliminary data.</text>
</comment>
<comment type="similarity">
    <text evidence="1">Belongs to the membrane fusion protein (MFP) (TC 8.A.1) family.</text>
</comment>
<dbReference type="Gene3D" id="1.10.287.470">
    <property type="entry name" value="Helix hairpin bin"/>
    <property type="match status" value="1"/>
</dbReference>
<dbReference type="AlphaFoldDB" id="A0A6B3R0T0"/>
<dbReference type="SUPFAM" id="SSF111369">
    <property type="entry name" value="HlyD-like secretion proteins"/>
    <property type="match status" value="1"/>
</dbReference>
<dbReference type="Gene3D" id="2.40.420.20">
    <property type="match status" value="1"/>
</dbReference>
<dbReference type="GO" id="GO:0015562">
    <property type="term" value="F:efflux transmembrane transporter activity"/>
    <property type="evidence" value="ECO:0007669"/>
    <property type="project" value="TreeGrafter"/>
</dbReference>
<dbReference type="InterPro" id="IPR058648">
    <property type="entry name" value="HH_CzcB-like"/>
</dbReference>
<dbReference type="InterPro" id="IPR006143">
    <property type="entry name" value="RND_pump_MFP"/>
</dbReference>
<evidence type="ECO:0000313" key="7">
    <source>
        <dbReference type="Proteomes" id="UP000478505"/>
    </source>
</evidence>
<reference evidence="6 7" key="1">
    <citation type="submission" date="2020-02" db="EMBL/GenBank/DDBJ databases">
        <title>Flavobacteriaceae Psychroflexus bacterium YR1-1, complete genome.</title>
        <authorList>
            <person name="Li Y."/>
            <person name="Wu S."/>
        </authorList>
    </citation>
    <scope>NUCLEOTIDE SEQUENCE [LARGE SCALE GENOMIC DNA]</scope>
    <source>
        <strain evidence="6 7">YR1-1</strain>
    </source>
</reference>
<gene>
    <name evidence="6" type="ORF">G3567_00295</name>
</gene>
<dbReference type="Pfam" id="PF25954">
    <property type="entry name" value="Beta-barrel_RND_2"/>
    <property type="match status" value="1"/>
</dbReference>
<dbReference type="NCBIfam" id="TIGR01730">
    <property type="entry name" value="RND_mfp"/>
    <property type="match status" value="1"/>
</dbReference>
<dbReference type="Proteomes" id="UP000478505">
    <property type="component" value="Unassembled WGS sequence"/>
</dbReference>
<protein>
    <submittedName>
        <fullName evidence="6">Efflux RND transporter periplasmic adaptor subunit</fullName>
    </submittedName>
</protein>
<dbReference type="Gene3D" id="2.40.50.100">
    <property type="match status" value="1"/>
</dbReference>
<dbReference type="Pfam" id="PF25893">
    <property type="entry name" value="HH_CzcB"/>
    <property type="match status" value="1"/>
</dbReference>
<evidence type="ECO:0000259" key="3">
    <source>
        <dbReference type="Pfam" id="PF25893"/>
    </source>
</evidence>